<dbReference type="InterPro" id="IPR052406">
    <property type="entry name" value="Chromatin_Remodeling_Comp"/>
</dbReference>
<accession>A0AAQ4FU77</accession>
<reference evidence="5 6" key="1">
    <citation type="journal article" date="2023" name="Arcadia Sci">
        <title>De novo assembly of a long-read Amblyomma americanum tick genome.</title>
        <authorList>
            <person name="Chou S."/>
            <person name="Poskanzer K.E."/>
            <person name="Rollins M."/>
            <person name="Thuy-Boun P.S."/>
        </authorList>
    </citation>
    <scope>NUCLEOTIDE SEQUENCE [LARGE SCALE GENOMIC DNA]</scope>
    <source>
        <strain evidence="5">F_SG_1</strain>
        <tissue evidence="5">Salivary glands</tissue>
    </source>
</reference>
<evidence type="ECO:0000256" key="1">
    <source>
        <dbReference type="ARBA" id="ARBA00023015"/>
    </source>
</evidence>
<sequence>MEKLHKEPGDYTKDSSSFTLELQKFHESRGSPFRHAPRINGREVDLFALYNSVTAIGGWQKVNDLLKWDYILDKLNFPKACANASLALRQIYVR</sequence>
<gene>
    <name evidence="5" type="ORF">V5799_021014</name>
</gene>
<proteinExistence type="predicted"/>
<keyword evidence="3" id="KW-0539">Nucleus</keyword>
<keyword evidence="2" id="KW-0804">Transcription</keyword>
<dbReference type="EMBL" id="JARKHS020000036">
    <property type="protein sequence ID" value="KAK8789212.1"/>
    <property type="molecule type" value="Genomic_DNA"/>
</dbReference>
<dbReference type="InterPro" id="IPR036431">
    <property type="entry name" value="ARID_dom_sf"/>
</dbReference>
<comment type="caution">
    <text evidence="5">The sequence shown here is derived from an EMBL/GenBank/DDBJ whole genome shotgun (WGS) entry which is preliminary data.</text>
</comment>
<protein>
    <recommendedName>
        <fullName evidence="4">ARID domain-containing protein</fullName>
    </recommendedName>
</protein>
<evidence type="ECO:0000313" key="5">
    <source>
        <dbReference type="EMBL" id="KAK8789212.1"/>
    </source>
</evidence>
<dbReference type="Pfam" id="PF01388">
    <property type="entry name" value="ARID"/>
    <property type="match status" value="1"/>
</dbReference>
<feature type="domain" description="ARID" evidence="4">
    <location>
        <begin position="12"/>
        <end position="94"/>
    </location>
</feature>
<name>A0AAQ4FU77_AMBAM</name>
<dbReference type="SUPFAM" id="SSF46774">
    <property type="entry name" value="ARID-like"/>
    <property type="match status" value="1"/>
</dbReference>
<dbReference type="Proteomes" id="UP001321473">
    <property type="component" value="Unassembled WGS sequence"/>
</dbReference>
<evidence type="ECO:0000313" key="6">
    <source>
        <dbReference type="Proteomes" id="UP001321473"/>
    </source>
</evidence>
<dbReference type="SMART" id="SM00501">
    <property type="entry name" value="BRIGHT"/>
    <property type="match status" value="1"/>
</dbReference>
<dbReference type="PROSITE" id="PS51011">
    <property type="entry name" value="ARID"/>
    <property type="match status" value="1"/>
</dbReference>
<dbReference type="InterPro" id="IPR001606">
    <property type="entry name" value="ARID_dom"/>
</dbReference>
<dbReference type="PANTHER" id="PTHR22970">
    <property type="entry name" value="AT-RICH INTERACTIVE DOMAIN-CONTAINING PROTEIN 2"/>
    <property type="match status" value="1"/>
</dbReference>
<evidence type="ECO:0000259" key="4">
    <source>
        <dbReference type="PROSITE" id="PS51011"/>
    </source>
</evidence>
<dbReference type="PANTHER" id="PTHR22970:SF14">
    <property type="entry name" value="AT-RICH INTERACTIVE DOMAIN-CONTAINING PROTEIN 2"/>
    <property type="match status" value="1"/>
</dbReference>
<dbReference type="Gene3D" id="1.10.150.60">
    <property type="entry name" value="ARID DNA-binding domain"/>
    <property type="match status" value="1"/>
</dbReference>
<keyword evidence="1" id="KW-0805">Transcription regulation</keyword>
<dbReference type="SMART" id="SM01014">
    <property type="entry name" value="ARID"/>
    <property type="match status" value="1"/>
</dbReference>
<dbReference type="GO" id="GO:0003677">
    <property type="term" value="F:DNA binding"/>
    <property type="evidence" value="ECO:0007669"/>
    <property type="project" value="InterPro"/>
</dbReference>
<evidence type="ECO:0000256" key="3">
    <source>
        <dbReference type="ARBA" id="ARBA00023242"/>
    </source>
</evidence>
<keyword evidence="6" id="KW-1185">Reference proteome</keyword>
<organism evidence="5 6">
    <name type="scientific">Amblyomma americanum</name>
    <name type="common">Lone star tick</name>
    <dbReference type="NCBI Taxonomy" id="6943"/>
    <lineage>
        <taxon>Eukaryota</taxon>
        <taxon>Metazoa</taxon>
        <taxon>Ecdysozoa</taxon>
        <taxon>Arthropoda</taxon>
        <taxon>Chelicerata</taxon>
        <taxon>Arachnida</taxon>
        <taxon>Acari</taxon>
        <taxon>Parasitiformes</taxon>
        <taxon>Ixodida</taxon>
        <taxon>Ixodoidea</taxon>
        <taxon>Ixodidae</taxon>
        <taxon>Amblyomminae</taxon>
        <taxon>Amblyomma</taxon>
    </lineage>
</organism>
<dbReference type="AlphaFoldDB" id="A0AAQ4FU77"/>
<evidence type="ECO:0000256" key="2">
    <source>
        <dbReference type="ARBA" id="ARBA00023163"/>
    </source>
</evidence>